<organism evidence="3 4">
    <name type="scientific">Pendulispora albinea</name>
    <dbReference type="NCBI Taxonomy" id="2741071"/>
    <lineage>
        <taxon>Bacteria</taxon>
        <taxon>Pseudomonadati</taxon>
        <taxon>Myxococcota</taxon>
        <taxon>Myxococcia</taxon>
        <taxon>Myxococcales</taxon>
        <taxon>Sorangiineae</taxon>
        <taxon>Pendulisporaceae</taxon>
        <taxon>Pendulispora</taxon>
    </lineage>
</organism>
<dbReference type="Pfam" id="PF00797">
    <property type="entry name" value="Acetyltransf_2"/>
    <property type="match status" value="1"/>
</dbReference>
<evidence type="ECO:0000256" key="1">
    <source>
        <dbReference type="ARBA" id="ARBA00006547"/>
    </source>
</evidence>
<comment type="similarity">
    <text evidence="1 2">Belongs to the arylamine N-acetyltransferase family.</text>
</comment>
<name>A0ABZ2M2T7_9BACT</name>
<dbReference type="PANTHER" id="PTHR11786:SF0">
    <property type="entry name" value="ARYLAMINE N-ACETYLTRANSFERASE 4-RELATED"/>
    <property type="match status" value="1"/>
</dbReference>
<evidence type="ECO:0000313" key="3">
    <source>
        <dbReference type="EMBL" id="WXB17514.1"/>
    </source>
</evidence>
<reference evidence="3 4" key="1">
    <citation type="submission" date="2021-12" db="EMBL/GenBank/DDBJ databases">
        <title>Discovery of the Pendulisporaceae a myxobacterial family with distinct sporulation behavior and unique specialized metabolism.</title>
        <authorList>
            <person name="Garcia R."/>
            <person name="Popoff A."/>
            <person name="Bader C.D."/>
            <person name="Loehr J."/>
            <person name="Walesch S."/>
            <person name="Walt C."/>
            <person name="Boldt J."/>
            <person name="Bunk B."/>
            <person name="Haeckl F.J.F.P.J."/>
            <person name="Gunesch A.P."/>
            <person name="Birkelbach J."/>
            <person name="Nuebel U."/>
            <person name="Pietschmann T."/>
            <person name="Bach T."/>
            <person name="Mueller R."/>
        </authorList>
    </citation>
    <scope>NUCLEOTIDE SEQUENCE [LARGE SCALE GENOMIC DNA]</scope>
    <source>
        <strain evidence="3 4">MSr11954</strain>
    </source>
</reference>
<dbReference type="Gene3D" id="2.40.128.150">
    <property type="entry name" value="Cysteine proteinases"/>
    <property type="match status" value="1"/>
</dbReference>
<proteinExistence type="inferred from homology"/>
<dbReference type="RefSeq" id="WP_394827148.1">
    <property type="nucleotide sequence ID" value="NZ_CP089984.1"/>
</dbReference>
<evidence type="ECO:0000313" key="4">
    <source>
        <dbReference type="Proteomes" id="UP001370348"/>
    </source>
</evidence>
<protein>
    <submittedName>
        <fullName evidence="3">Arylamine N-acetyltransferase</fullName>
    </submittedName>
</protein>
<accession>A0ABZ2M2T7</accession>
<sequence>MTDIDLSAYFERIGYTGNRSATLDTLREIHRLHALAIPFENLDPVLRRPVSLDIVSLQKKLIADRRGGYCYEQNLLFQHVLRALGFSVTGLAARVIWTNPEGVITPRSHMLNRVDLEGTTYVADVGFGGITLTEPLVLEPNTEQSTSYELFRLVPQNDEGGGFAMDANAGGKWRRLYRFDLTPQYQPDYEISSWYLCTNPKSHFLTGIMAARPIEGGRYALNNNQLTIHRLNGEPERRTLTSAAELRDFFTDGLGITLPDSPDLEPVLARVADGKPVA</sequence>
<dbReference type="InterPro" id="IPR001447">
    <property type="entry name" value="Arylamine_N-AcTrfase"/>
</dbReference>
<dbReference type="EMBL" id="CP089984">
    <property type="protein sequence ID" value="WXB17514.1"/>
    <property type="molecule type" value="Genomic_DNA"/>
</dbReference>
<keyword evidence="4" id="KW-1185">Reference proteome</keyword>
<gene>
    <name evidence="3" type="ORF">LZC94_09575</name>
</gene>
<dbReference type="Gene3D" id="3.30.2140.10">
    <property type="entry name" value="Arylamine N-acetyltransferase"/>
    <property type="match status" value="1"/>
</dbReference>
<evidence type="ECO:0000256" key="2">
    <source>
        <dbReference type="RuleBase" id="RU003452"/>
    </source>
</evidence>
<dbReference type="SUPFAM" id="SSF54001">
    <property type="entry name" value="Cysteine proteinases"/>
    <property type="match status" value="1"/>
</dbReference>
<dbReference type="Proteomes" id="UP001370348">
    <property type="component" value="Chromosome"/>
</dbReference>
<dbReference type="PANTHER" id="PTHR11786">
    <property type="entry name" value="N-HYDROXYARYLAMINE O-ACETYLTRANSFERASE"/>
    <property type="match status" value="1"/>
</dbReference>
<dbReference type="PRINTS" id="PR01543">
    <property type="entry name" value="ANATRNSFRASE"/>
</dbReference>
<dbReference type="InterPro" id="IPR038765">
    <property type="entry name" value="Papain-like_cys_pep_sf"/>
</dbReference>